<dbReference type="Pfam" id="PF03444">
    <property type="entry name" value="WHD_HrcA"/>
    <property type="match status" value="1"/>
</dbReference>
<reference evidence="9" key="1">
    <citation type="journal article" date="2021" name="PeerJ">
        <title>Extensive microbial diversity within the chicken gut microbiome revealed by metagenomics and culture.</title>
        <authorList>
            <person name="Gilroy R."/>
            <person name="Ravi A."/>
            <person name="Getino M."/>
            <person name="Pursley I."/>
            <person name="Horton D.L."/>
            <person name="Alikhan N.F."/>
            <person name="Baker D."/>
            <person name="Gharbi K."/>
            <person name="Hall N."/>
            <person name="Watson M."/>
            <person name="Adriaenssens E.M."/>
            <person name="Foster-Nyarko E."/>
            <person name="Jarju S."/>
            <person name="Secka A."/>
            <person name="Antonio M."/>
            <person name="Oren A."/>
            <person name="Chaudhuri R.R."/>
            <person name="La Ragione R."/>
            <person name="Hildebrand F."/>
            <person name="Pallen M.J."/>
        </authorList>
    </citation>
    <scope>NUCLEOTIDE SEQUENCE</scope>
    <source>
        <strain evidence="9">5790</strain>
    </source>
</reference>
<evidence type="ECO:0000256" key="2">
    <source>
        <dbReference type="ARBA" id="ARBA00023015"/>
    </source>
</evidence>
<dbReference type="AlphaFoldDB" id="A0A9D1PQQ6"/>
<dbReference type="GO" id="GO:0003677">
    <property type="term" value="F:DNA binding"/>
    <property type="evidence" value="ECO:0007669"/>
    <property type="project" value="InterPro"/>
</dbReference>
<feature type="domain" description="Heat-inducible transcription repressor HrcA C-terminal" evidence="7">
    <location>
        <begin position="106"/>
        <end position="330"/>
    </location>
</feature>
<dbReference type="InterPro" id="IPR005104">
    <property type="entry name" value="WHTH_HrcA_DNA-bd"/>
</dbReference>
<evidence type="ECO:0000256" key="4">
    <source>
        <dbReference type="ARBA" id="ARBA00023163"/>
    </source>
</evidence>
<keyword evidence="3 5" id="KW-0346">Stress response</keyword>
<keyword evidence="2 5" id="KW-0805">Transcription regulation</keyword>
<dbReference type="InterPro" id="IPR036388">
    <property type="entry name" value="WH-like_DNA-bd_sf"/>
</dbReference>
<proteinExistence type="inferred from homology"/>
<comment type="similarity">
    <text evidence="5">Belongs to the HrcA family.</text>
</comment>
<dbReference type="PIRSF" id="PIRSF005485">
    <property type="entry name" value="HrcA"/>
    <property type="match status" value="1"/>
</dbReference>
<dbReference type="Pfam" id="PF01628">
    <property type="entry name" value="HrcA"/>
    <property type="match status" value="1"/>
</dbReference>
<evidence type="ECO:0000259" key="7">
    <source>
        <dbReference type="Pfam" id="PF01628"/>
    </source>
</evidence>
<dbReference type="Gene3D" id="3.30.450.40">
    <property type="match status" value="1"/>
</dbReference>
<gene>
    <name evidence="5 9" type="primary">hrcA</name>
    <name evidence="9" type="ORF">H9900_01110</name>
</gene>
<comment type="function">
    <text evidence="5">Negative regulator of class I heat shock genes (grpE-dnaK-dnaJ and groELS operons). Prevents heat-shock induction of these operons.</text>
</comment>
<dbReference type="PANTHER" id="PTHR34824">
    <property type="entry name" value="HEAT-INDUCIBLE TRANSCRIPTION REPRESSOR HRCA"/>
    <property type="match status" value="1"/>
</dbReference>
<dbReference type="GO" id="GO:0045892">
    <property type="term" value="P:negative regulation of DNA-templated transcription"/>
    <property type="evidence" value="ECO:0007669"/>
    <property type="project" value="UniProtKB-UniRule"/>
</dbReference>
<protein>
    <recommendedName>
        <fullName evidence="5">Heat-inducible transcription repressor HrcA</fullName>
    </recommendedName>
</protein>
<feature type="region of interest" description="Disordered" evidence="6">
    <location>
        <begin position="347"/>
        <end position="369"/>
    </location>
</feature>
<name>A0A9D1PQQ6_9FIRM</name>
<dbReference type="InterPro" id="IPR029016">
    <property type="entry name" value="GAF-like_dom_sf"/>
</dbReference>
<dbReference type="PANTHER" id="PTHR34824:SF1">
    <property type="entry name" value="HEAT-INDUCIBLE TRANSCRIPTION REPRESSOR HRCA"/>
    <property type="match status" value="1"/>
</dbReference>
<organism evidence="9 10">
    <name type="scientific">Candidatus Monoglobus merdigallinarum</name>
    <dbReference type="NCBI Taxonomy" id="2838698"/>
    <lineage>
        <taxon>Bacteria</taxon>
        <taxon>Bacillati</taxon>
        <taxon>Bacillota</taxon>
        <taxon>Clostridia</taxon>
        <taxon>Monoglobales</taxon>
        <taxon>Monoglobaceae</taxon>
        <taxon>Monoglobus</taxon>
    </lineage>
</organism>
<dbReference type="Gene3D" id="1.10.10.10">
    <property type="entry name" value="Winged helix-like DNA-binding domain superfamily/Winged helix DNA-binding domain"/>
    <property type="match status" value="1"/>
</dbReference>
<keyword evidence="1 5" id="KW-0678">Repressor</keyword>
<dbReference type="SUPFAM" id="SSF46785">
    <property type="entry name" value="Winged helix' DNA-binding domain"/>
    <property type="match status" value="1"/>
</dbReference>
<keyword evidence="4 5" id="KW-0804">Transcription</keyword>
<dbReference type="Proteomes" id="UP000824162">
    <property type="component" value="Unassembled WGS sequence"/>
</dbReference>
<dbReference type="InterPro" id="IPR002571">
    <property type="entry name" value="HrcA"/>
</dbReference>
<evidence type="ECO:0000259" key="8">
    <source>
        <dbReference type="Pfam" id="PF03444"/>
    </source>
</evidence>
<dbReference type="NCBIfam" id="TIGR00331">
    <property type="entry name" value="hrcA"/>
    <property type="match status" value="1"/>
</dbReference>
<dbReference type="EMBL" id="DXIJ01000022">
    <property type="protein sequence ID" value="HIV85391.1"/>
    <property type="molecule type" value="Genomic_DNA"/>
</dbReference>
<evidence type="ECO:0000256" key="6">
    <source>
        <dbReference type="SAM" id="MobiDB-lite"/>
    </source>
</evidence>
<evidence type="ECO:0000256" key="1">
    <source>
        <dbReference type="ARBA" id="ARBA00022491"/>
    </source>
</evidence>
<feature type="domain" description="Winged helix-turn-helix transcription repressor HrcA DNA-binding" evidence="8">
    <location>
        <begin position="5"/>
        <end position="58"/>
    </location>
</feature>
<dbReference type="InterPro" id="IPR036390">
    <property type="entry name" value="WH_DNA-bd_sf"/>
</dbReference>
<dbReference type="HAMAP" id="MF_00081">
    <property type="entry name" value="HrcA"/>
    <property type="match status" value="1"/>
</dbReference>
<evidence type="ECO:0000313" key="9">
    <source>
        <dbReference type="EMBL" id="HIV85391.1"/>
    </source>
</evidence>
<evidence type="ECO:0000256" key="3">
    <source>
        <dbReference type="ARBA" id="ARBA00023016"/>
    </source>
</evidence>
<dbReference type="InterPro" id="IPR021153">
    <property type="entry name" value="HrcA_C"/>
</dbReference>
<accession>A0A9D1PQQ6</accession>
<reference evidence="9" key="2">
    <citation type="submission" date="2021-04" db="EMBL/GenBank/DDBJ databases">
        <authorList>
            <person name="Gilroy R."/>
        </authorList>
    </citation>
    <scope>NUCLEOTIDE SEQUENCE</scope>
    <source>
        <strain evidence="9">5790</strain>
    </source>
</reference>
<comment type="caution">
    <text evidence="9">The sequence shown here is derived from an EMBL/GenBank/DDBJ whole genome shotgun (WGS) entry which is preliminary data.</text>
</comment>
<dbReference type="SUPFAM" id="SSF55781">
    <property type="entry name" value="GAF domain-like"/>
    <property type="match status" value="1"/>
</dbReference>
<evidence type="ECO:0000313" key="10">
    <source>
        <dbReference type="Proteomes" id="UP000824162"/>
    </source>
</evidence>
<evidence type="ECO:0000256" key="5">
    <source>
        <dbReference type="HAMAP-Rule" id="MF_00081"/>
    </source>
</evidence>
<sequence length="369" mass="40753">MASLDDRKKLILQAIVEDYIKNAEPVGSRSIAKKTSLNLSAATIRNEMCDLEEMGMLIQPHTSAGRIPSNAGFRFYVDNLMHKYQLTAMEIQRMRSAMLNSFRELDNIIKSLSSAFSSITSMPTFAMLPVHKTGAISNIKLVNIDNKTIMVIVSDSSGLIKNKLLRLRSTVTDEDVERLNRVISDNISGLDLGGYVSLENVIGIKDAVGDNTEILSSVLELVHEARREIDSKQVVVEGTANILRFPEYNDVEKIKSILEFFDDKSVMNEVIDAVHFERGGDNVNIYIGDELPLPQLKENSVVVSRYNVGSDLVGVVGVIGPQRMDYAKVVSGIEFFSKNMGRILSQSLGSDRSGEDDNDDNVGKGDDLS</sequence>